<keyword evidence="7" id="KW-0805">Transcription regulation</keyword>
<feature type="domain" description="C2H2-type" evidence="13">
    <location>
        <begin position="228"/>
        <end position="255"/>
    </location>
</feature>
<dbReference type="PROSITE" id="PS00028">
    <property type="entry name" value="ZINC_FINGER_C2H2_1"/>
    <property type="match status" value="6"/>
</dbReference>
<comment type="subcellular location">
    <subcellularLocation>
        <location evidence="1">Nucleus</location>
    </subcellularLocation>
</comment>
<dbReference type="GO" id="GO:0005634">
    <property type="term" value="C:nucleus"/>
    <property type="evidence" value="ECO:0007669"/>
    <property type="project" value="UniProtKB-SubCell"/>
</dbReference>
<dbReference type="GO" id="GO:0008270">
    <property type="term" value="F:zinc ion binding"/>
    <property type="evidence" value="ECO:0007669"/>
    <property type="project" value="UniProtKB-KW"/>
</dbReference>
<keyword evidence="10" id="KW-0539">Nucleus</keyword>
<protein>
    <recommendedName>
        <fullName evidence="13">C2H2-type domain-containing protein</fullName>
    </recommendedName>
</protein>
<feature type="domain" description="C2H2-type" evidence="13">
    <location>
        <begin position="200"/>
        <end position="227"/>
    </location>
</feature>
<evidence type="ECO:0000256" key="12">
    <source>
        <dbReference type="SAM" id="MobiDB-lite"/>
    </source>
</evidence>
<feature type="region of interest" description="Disordered" evidence="12">
    <location>
        <begin position="922"/>
        <end position="947"/>
    </location>
</feature>
<evidence type="ECO:0000313" key="15">
    <source>
        <dbReference type="Proteomes" id="UP001497623"/>
    </source>
</evidence>
<evidence type="ECO:0000256" key="4">
    <source>
        <dbReference type="ARBA" id="ARBA00022737"/>
    </source>
</evidence>
<feature type="domain" description="C2H2-type" evidence="13">
    <location>
        <begin position="116"/>
        <end position="143"/>
    </location>
</feature>
<evidence type="ECO:0000256" key="11">
    <source>
        <dbReference type="PROSITE-ProRule" id="PRU00042"/>
    </source>
</evidence>
<dbReference type="PANTHER" id="PTHR24393">
    <property type="entry name" value="ZINC FINGER PROTEIN"/>
    <property type="match status" value="1"/>
</dbReference>
<dbReference type="AlphaFoldDB" id="A0AAV2PPJ2"/>
<evidence type="ECO:0000256" key="8">
    <source>
        <dbReference type="ARBA" id="ARBA00023125"/>
    </source>
</evidence>
<comment type="caution">
    <text evidence="14">The sequence shown here is derived from an EMBL/GenBank/DDBJ whole genome shotgun (WGS) entry which is preliminary data.</text>
</comment>
<evidence type="ECO:0000256" key="5">
    <source>
        <dbReference type="ARBA" id="ARBA00022771"/>
    </source>
</evidence>
<dbReference type="FunFam" id="3.30.160.60:FF:000218">
    <property type="entry name" value="Zinc finger protein 10"/>
    <property type="match status" value="1"/>
</dbReference>
<feature type="compositionally biased region" description="Polar residues" evidence="12">
    <location>
        <begin position="922"/>
        <end position="936"/>
    </location>
</feature>
<dbReference type="PANTHER" id="PTHR24393:SF15">
    <property type="entry name" value="IP01243P-RELATED"/>
    <property type="match status" value="1"/>
</dbReference>
<organism evidence="14 15">
    <name type="scientific">Meganyctiphanes norvegica</name>
    <name type="common">Northern krill</name>
    <name type="synonym">Thysanopoda norvegica</name>
    <dbReference type="NCBI Taxonomy" id="48144"/>
    <lineage>
        <taxon>Eukaryota</taxon>
        <taxon>Metazoa</taxon>
        <taxon>Ecdysozoa</taxon>
        <taxon>Arthropoda</taxon>
        <taxon>Crustacea</taxon>
        <taxon>Multicrustacea</taxon>
        <taxon>Malacostraca</taxon>
        <taxon>Eumalacostraca</taxon>
        <taxon>Eucarida</taxon>
        <taxon>Euphausiacea</taxon>
        <taxon>Euphausiidae</taxon>
        <taxon>Meganyctiphanes</taxon>
    </lineage>
</organism>
<keyword evidence="15" id="KW-1185">Reference proteome</keyword>
<feature type="region of interest" description="Disordered" evidence="12">
    <location>
        <begin position="1"/>
        <end position="22"/>
    </location>
</feature>
<keyword evidence="3" id="KW-0479">Metal-binding</keyword>
<reference evidence="14 15" key="1">
    <citation type="submission" date="2024-05" db="EMBL/GenBank/DDBJ databases">
        <authorList>
            <person name="Wallberg A."/>
        </authorList>
    </citation>
    <scope>NUCLEOTIDE SEQUENCE [LARGE SCALE GENOMIC DNA]</scope>
</reference>
<dbReference type="EMBL" id="CAXKWB010000880">
    <property type="protein sequence ID" value="CAL4062693.1"/>
    <property type="molecule type" value="Genomic_DNA"/>
</dbReference>
<gene>
    <name evidence="14" type="ORF">MNOR_LOCUS2767</name>
</gene>
<proteinExistence type="inferred from homology"/>
<keyword evidence="6" id="KW-0862">Zinc</keyword>
<keyword evidence="8" id="KW-0238">DNA-binding</keyword>
<evidence type="ECO:0000256" key="3">
    <source>
        <dbReference type="ARBA" id="ARBA00022723"/>
    </source>
</evidence>
<feature type="region of interest" description="Disordered" evidence="12">
    <location>
        <begin position="366"/>
        <end position="392"/>
    </location>
</feature>
<dbReference type="Gene3D" id="3.30.160.60">
    <property type="entry name" value="Classic Zinc Finger"/>
    <property type="match status" value="6"/>
</dbReference>
<comment type="similarity">
    <text evidence="2">Belongs to the krueppel C2H2-type zinc-finger protein family.</text>
</comment>
<keyword evidence="9" id="KW-0804">Transcription</keyword>
<feature type="compositionally biased region" description="Polar residues" evidence="12">
    <location>
        <begin position="1"/>
        <end position="16"/>
    </location>
</feature>
<name>A0AAV2PPJ2_MEGNR</name>
<evidence type="ECO:0000313" key="14">
    <source>
        <dbReference type="EMBL" id="CAL4062693.1"/>
    </source>
</evidence>
<dbReference type="InterPro" id="IPR013087">
    <property type="entry name" value="Znf_C2H2_type"/>
</dbReference>
<feature type="compositionally biased region" description="Basic residues" evidence="12">
    <location>
        <begin position="366"/>
        <end position="377"/>
    </location>
</feature>
<evidence type="ECO:0000256" key="1">
    <source>
        <dbReference type="ARBA" id="ARBA00004123"/>
    </source>
</evidence>
<dbReference type="FunFam" id="3.30.160.60:FF:000925">
    <property type="entry name" value="Zinc finger protein 668"/>
    <property type="match status" value="1"/>
</dbReference>
<evidence type="ECO:0000256" key="10">
    <source>
        <dbReference type="ARBA" id="ARBA00023242"/>
    </source>
</evidence>
<keyword evidence="4" id="KW-0677">Repeat</keyword>
<evidence type="ECO:0000256" key="6">
    <source>
        <dbReference type="ARBA" id="ARBA00022833"/>
    </source>
</evidence>
<dbReference type="PROSITE" id="PS50157">
    <property type="entry name" value="ZINC_FINGER_C2H2_2"/>
    <property type="match status" value="6"/>
</dbReference>
<feature type="domain" description="C2H2-type" evidence="13">
    <location>
        <begin position="144"/>
        <end position="171"/>
    </location>
</feature>
<evidence type="ECO:0000256" key="7">
    <source>
        <dbReference type="ARBA" id="ARBA00023015"/>
    </source>
</evidence>
<evidence type="ECO:0000256" key="2">
    <source>
        <dbReference type="ARBA" id="ARBA00006991"/>
    </source>
</evidence>
<sequence>MQNRNGEDTVSNKSASNEIGKKNENIIKIEHFPLLQEPTSPDALGDSLDNNEIKVEEVSWWQYEKTDDYLDIKDQTSPQDDISEQRIGDGHLCDKVFPRNGHFKNHMEDNKEKIPYQCSLCDKSFLRKGDLEFHRECHTEERPYQCSQCDKAFLLKLNLIIHMEVHTKLKSYQCNQCNKFFSNASNLKTHMEIHTGDIPFKCSLCDKAFLQKNNLICHMKIHTRETPYMCSQCDIAFSRKDHLKIHMETHTGERPYPCKLCDKAFSLKNDLINHVRKIHKYGRYSQEEKEKLTDVVENYKVEYEKEIEEKNKLPKHWDAKRKKFVKQSVKGGYMARAIRELYPSLANVQNDDPKFQRAIGVARRALKSRQNKRKRKSIAAGSNKKFRGPGGGRKVKAIEVRQAAFDWFVDIRSTLKGRLPINIFREKCMELYELWLANQTEEIKAEDRPKFSKHWIKNWVREYKVSLLKPSKRLAISQVDRVSKITEFLKNVMRFRYYFLVHFKKEPVIISGDQMPLQRNKISKQKSMTHQNQAAYVKENYTMSRERASVYTQLSTEPQNTMPTPEILFKGKGVGVHINPPQNMSVQFAPKGSYRLENMLKMVKTLKKRRHIIPQNEYSLYILDDYSVHLHDELRKQLLQIGYVLVIIGGGITGDIQINDTHLHHQLKTKYREKECDLMQQKLVASHNKITAPTRDEMMQMLLESWETVKIDPVIALKNNFILNAFDGSEDYLVTYKLMKLVGEEITAFRKELLSSPPPTSIQELIESITPPKGVKIKRKTTTDVPVDEGSELIDCEGDEIPVGEKESLIDSDEDEVEETILLSSPATVALTTHPTVTKTYDLPTNTPDCMINADSAFLNDISAVLQKHKGQISKLSLPYYCQFNDTLTEASLNVKTHIASNTPLAQEQTKLSHRDNTEITKQQSAIEVTSTNTSSHPKHRAHDDDLEDEMTDKSILKIQNSNGENYVSNQTTLNGYGNTIENNIKVEHFSLLQESTSPDALSDKLDNNDIKVEEVPWWQYNKTDEYLEFKHKTSPQDDFAERRMGDVHLYDKVFTQNGNFKSHTEDK</sequence>
<dbReference type="SMART" id="SM00355">
    <property type="entry name" value="ZnF_C2H2"/>
    <property type="match status" value="6"/>
</dbReference>
<dbReference type="Pfam" id="PF00096">
    <property type="entry name" value="zf-C2H2"/>
    <property type="match status" value="3"/>
</dbReference>
<keyword evidence="5 11" id="KW-0863">Zinc-finger</keyword>
<dbReference type="FunFam" id="3.30.160.60:FF:000736">
    <property type="entry name" value="Zinc finger protein 423"/>
    <property type="match status" value="1"/>
</dbReference>
<dbReference type="GO" id="GO:0001228">
    <property type="term" value="F:DNA-binding transcription activator activity, RNA polymerase II-specific"/>
    <property type="evidence" value="ECO:0007669"/>
    <property type="project" value="TreeGrafter"/>
</dbReference>
<dbReference type="FunFam" id="3.30.160.60:FF:001485">
    <property type="entry name" value="Krueppel-related zinc finger protein"/>
    <property type="match status" value="1"/>
</dbReference>
<accession>A0AAV2PPJ2</accession>
<dbReference type="SUPFAM" id="SSF57667">
    <property type="entry name" value="beta-beta-alpha zinc fingers"/>
    <property type="match status" value="5"/>
</dbReference>
<dbReference type="FunFam" id="3.30.160.60:FF:000358">
    <property type="entry name" value="zinc finger protein 24"/>
    <property type="match status" value="1"/>
</dbReference>
<feature type="domain" description="C2H2-type" evidence="13">
    <location>
        <begin position="172"/>
        <end position="199"/>
    </location>
</feature>
<dbReference type="Proteomes" id="UP001497623">
    <property type="component" value="Unassembled WGS sequence"/>
</dbReference>
<dbReference type="GO" id="GO:0000978">
    <property type="term" value="F:RNA polymerase II cis-regulatory region sequence-specific DNA binding"/>
    <property type="evidence" value="ECO:0007669"/>
    <property type="project" value="TreeGrafter"/>
</dbReference>
<evidence type="ECO:0000256" key="9">
    <source>
        <dbReference type="ARBA" id="ARBA00023163"/>
    </source>
</evidence>
<dbReference type="InterPro" id="IPR036236">
    <property type="entry name" value="Znf_C2H2_sf"/>
</dbReference>
<feature type="domain" description="C2H2-type" evidence="13">
    <location>
        <begin position="256"/>
        <end position="284"/>
    </location>
</feature>
<evidence type="ECO:0000259" key="13">
    <source>
        <dbReference type="PROSITE" id="PS50157"/>
    </source>
</evidence>